<feature type="region of interest" description="Disordered" evidence="1">
    <location>
        <begin position="292"/>
        <end position="336"/>
    </location>
</feature>
<evidence type="ECO:0000256" key="1">
    <source>
        <dbReference type="SAM" id="MobiDB-lite"/>
    </source>
</evidence>
<accession>A0ABD1AXG0</accession>
<comment type="caution">
    <text evidence="3">The sequence shown here is derived from an EMBL/GenBank/DDBJ whole genome shotgun (WGS) entry which is preliminary data.</text>
</comment>
<evidence type="ECO:0000259" key="2">
    <source>
        <dbReference type="Pfam" id="PF14244"/>
    </source>
</evidence>
<proteinExistence type="predicted"/>
<dbReference type="InterPro" id="IPR029472">
    <property type="entry name" value="Copia-like_N"/>
</dbReference>
<dbReference type="PANTHER" id="PTHR37610:SF101">
    <property type="entry name" value="(RAPE) HYPOTHETICAL PROTEIN"/>
    <property type="match status" value="1"/>
</dbReference>
<sequence length="372" mass="40782">MADDLTLTIANIKDAGILSDYYLPPGADPGNIISTVMLTGTNYERWAKVMRNVLHAKNKLNFIDGLIQRPSPGTDQYKLWGIINSMMVAWILNIIDPELRSSVSCSDTAYDLWVSLKERFSVANDPLIYQLQSSISGCKQEGLSVQAYYGKLKRMWDDLEDYDPIPPCCCGNTRCAQQNVHIARRDKERKSQFLMGLDGARFGATRSNILAMSPSPSLSAAYSLIQQEEKHQSVARAGEIRPDAVGFSAQVSAPNASTVSRGRPSFTCTHCGKTCHEISHCYQLIGYPDASSNASRGRGRGRGRGAPLVSGRVNNAQLTDGVSASPHTLTSIDRDGVPLSDSQWDQLVQLLRPPATPSRLSGPVFEDADWSR</sequence>
<evidence type="ECO:0000313" key="4">
    <source>
        <dbReference type="Proteomes" id="UP001558713"/>
    </source>
</evidence>
<organism evidence="3 4">
    <name type="scientific">Cardamine amara subsp. amara</name>
    <dbReference type="NCBI Taxonomy" id="228776"/>
    <lineage>
        <taxon>Eukaryota</taxon>
        <taxon>Viridiplantae</taxon>
        <taxon>Streptophyta</taxon>
        <taxon>Embryophyta</taxon>
        <taxon>Tracheophyta</taxon>
        <taxon>Spermatophyta</taxon>
        <taxon>Magnoliopsida</taxon>
        <taxon>eudicotyledons</taxon>
        <taxon>Gunneridae</taxon>
        <taxon>Pentapetalae</taxon>
        <taxon>rosids</taxon>
        <taxon>malvids</taxon>
        <taxon>Brassicales</taxon>
        <taxon>Brassicaceae</taxon>
        <taxon>Cardamineae</taxon>
        <taxon>Cardamine</taxon>
    </lineage>
</organism>
<dbReference type="Pfam" id="PF14244">
    <property type="entry name" value="Retrotran_gag_3"/>
    <property type="match status" value="1"/>
</dbReference>
<dbReference type="PANTHER" id="PTHR37610">
    <property type="entry name" value="CCHC-TYPE DOMAIN-CONTAINING PROTEIN"/>
    <property type="match status" value="1"/>
</dbReference>
<evidence type="ECO:0000313" key="3">
    <source>
        <dbReference type="EMBL" id="KAL1203521.1"/>
    </source>
</evidence>
<feature type="compositionally biased region" description="Polar residues" evidence="1">
    <location>
        <begin position="312"/>
        <end position="331"/>
    </location>
</feature>
<gene>
    <name evidence="3" type="ORF">V5N11_009882</name>
</gene>
<name>A0ABD1AXG0_CARAN</name>
<dbReference type="AlphaFoldDB" id="A0ABD1AXG0"/>
<feature type="domain" description="Retrotransposon Copia-like N-terminal" evidence="2">
    <location>
        <begin position="28"/>
        <end position="70"/>
    </location>
</feature>
<dbReference type="EMBL" id="JBANAX010000556">
    <property type="protein sequence ID" value="KAL1203521.1"/>
    <property type="molecule type" value="Genomic_DNA"/>
</dbReference>
<protein>
    <recommendedName>
        <fullName evidence="2">Retrotransposon Copia-like N-terminal domain-containing protein</fullName>
    </recommendedName>
</protein>
<keyword evidence="4" id="KW-1185">Reference proteome</keyword>
<dbReference type="Proteomes" id="UP001558713">
    <property type="component" value="Unassembled WGS sequence"/>
</dbReference>
<reference evidence="3 4" key="1">
    <citation type="submission" date="2024-04" db="EMBL/GenBank/DDBJ databases">
        <title>Genome assembly C_amara_ONT_v2.</title>
        <authorList>
            <person name="Yant L."/>
            <person name="Moore C."/>
            <person name="Slenker M."/>
        </authorList>
    </citation>
    <scope>NUCLEOTIDE SEQUENCE [LARGE SCALE GENOMIC DNA]</scope>
    <source>
        <tissue evidence="3">Leaf</tissue>
    </source>
</reference>